<comment type="similarity">
    <text evidence="3">Belongs to the Nudix hydrolase family. NudC subfamily.</text>
</comment>
<sequence>MKRESIYKRYSPKFKQTKENDNNTYWFIFNSDKLLVKMTDNVANILTSESIEELKVPFISTNYMGTLNGHNCFAAITNVDEVKLSGMCFKSLRSLYDYLAEDIFLLAGKALQIAKWEETHKFCGRCGSATNTVEGEYAKVCPKCGFTSYPRISPAVITAVIKDGQILLAHNKSFPGNVHSIIAGFVEPGETLEECVRREIFEEVGIKVKNIEYFSSQPWPFPNSLMVGFVAEYESGEISVDGEEITKAEWFKDLSTIELPSKMSIAREIIEWYREKYCSK</sequence>
<keyword evidence="7" id="KW-0460">Magnesium</keyword>
<name>A0A7Y0HNN0_9CLOT</name>
<dbReference type="InterPro" id="IPR000086">
    <property type="entry name" value="NUDIX_hydrolase_dom"/>
</dbReference>
<dbReference type="Proteomes" id="UP000537131">
    <property type="component" value="Unassembled WGS sequence"/>
</dbReference>
<dbReference type="Pfam" id="PF09296">
    <property type="entry name" value="NUDIX-like"/>
    <property type="match status" value="1"/>
</dbReference>
<dbReference type="RefSeq" id="WP_169296392.1">
    <property type="nucleotide sequence ID" value="NZ_JABBNI010000007.1"/>
</dbReference>
<evidence type="ECO:0000313" key="11">
    <source>
        <dbReference type="EMBL" id="NMM61788.1"/>
    </source>
</evidence>
<dbReference type="InterPro" id="IPR050241">
    <property type="entry name" value="NAD-cap_RNA_hydrolase_NudC"/>
</dbReference>
<reference evidence="11 12" key="2">
    <citation type="submission" date="2020-06" db="EMBL/GenBank/DDBJ databases">
        <title>Complete Genome Sequence of Clostridium muelleri sp. nov. P21T, an Acid-Alcohol Producing Acetogen Isolated from Old Hay.</title>
        <authorList>
            <person name="Duncan K.E."/>
            <person name="Tanner R.S."/>
        </authorList>
    </citation>
    <scope>NUCLEOTIDE SEQUENCE [LARGE SCALE GENOMIC DNA]</scope>
    <source>
        <strain evidence="11 12">P21</strain>
    </source>
</reference>
<dbReference type="Pfam" id="PF00293">
    <property type="entry name" value="NUDIX"/>
    <property type="match status" value="1"/>
</dbReference>
<dbReference type="AlphaFoldDB" id="A0A7Y0HNN0"/>
<dbReference type="PROSITE" id="PS51462">
    <property type="entry name" value="NUDIX"/>
    <property type="match status" value="1"/>
</dbReference>
<comment type="cofactor">
    <cofactor evidence="1">
        <name>Mg(2+)</name>
        <dbReference type="ChEBI" id="CHEBI:18420"/>
    </cofactor>
</comment>
<reference evidence="11 12" key="1">
    <citation type="submission" date="2020-04" db="EMBL/GenBank/DDBJ databases">
        <authorList>
            <person name="Doyle D.A."/>
        </authorList>
    </citation>
    <scope>NUCLEOTIDE SEQUENCE [LARGE SCALE GENOMIC DNA]</scope>
    <source>
        <strain evidence="11 12">P21</strain>
    </source>
</reference>
<comment type="caution">
    <text evidence="11">The sequence shown here is derived from an EMBL/GenBank/DDBJ whole genome shotgun (WGS) entry which is preliminary data.</text>
</comment>
<dbReference type="Gene3D" id="3.90.79.20">
    <property type="match status" value="1"/>
</dbReference>
<evidence type="ECO:0000256" key="8">
    <source>
        <dbReference type="ARBA" id="ARBA00023027"/>
    </source>
</evidence>
<dbReference type="Gene3D" id="3.90.79.10">
    <property type="entry name" value="Nucleoside Triphosphate Pyrophosphohydrolase"/>
    <property type="match status" value="1"/>
</dbReference>
<dbReference type="PANTHER" id="PTHR42904:SF6">
    <property type="entry name" value="NAD-CAPPED RNA HYDROLASE NUDT12"/>
    <property type="match status" value="1"/>
</dbReference>
<keyword evidence="8" id="KW-0520">NAD</keyword>
<comment type="cofactor">
    <cofactor evidence="2">
        <name>Zn(2+)</name>
        <dbReference type="ChEBI" id="CHEBI:29105"/>
    </cofactor>
</comment>
<dbReference type="PANTHER" id="PTHR42904">
    <property type="entry name" value="NUDIX HYDROLASE, NUDC SUBFAMILY"/>
    <property type="match status" value="1"/>
</dbReference>
<dbReference type="GO" id="GO:0035529">
    <property type="term" value="F:NADH pyrophosphatase activity"/>
    <property type="evidence" value="ECO:0007669"/>
    <property type="project" value="TreeGrafter"/>
</dbReference>
<evidence type="ECO:0000256" key="4">
    <source>
        <dbReference type="ARBA" id="ARBA00012381"/>
    </source>
</evidence>
<dbReference type="GO" id="GO:0005829">
    <property type="term" value="C:cytosol"/>
    <property type="evidence" value="ECO:0007669"/>
    <property type="project" value="TreeGrafter"/>
</dbReference>
<dbReference type="CDD" id="cd03429">
    <property type="entry name" value="NUDIX_NADH_pyrophosphatase_Nudt13"/>
    <property type="match status" value="1"/>
</dbReference>
<dbReference type="PROSITE" id="PS00893">
    <property type="entry name" value="NUDIX_BOX"/>
    <property type="match status" value="1"/>
</dbReference>
<dbReference type="NCBIfam" id="NF001299">
    <property type="entry name" value="PRK00241.1"/>
    <property type="match status" value="1"/>
</dbReference>
<dbReference type="EMBL" id="JABBNI010000007">
    <property type="protein sequence ID" value="NMM61788.1"/>
    <property type="molecule type" value="Genomic_DNA"/>
</dbReference>
<keyword evidence="12" id="KW-1185">Reference proteome</keyword>
<dbReference type="EC" id="3.6.1.22" evidence="4"/>
<dbReference type="SUPFAM" id="SSF55811">
    <property type="entry name" value="Nudix"/>
    <property type="match status" value="2"/>
</dbReference>
<dbReference type="InterPro" id="IPR015797">
    <property type="entry name" value="NUDIX_hydrolase-like_dom_sf"/>
</dbReference>
<dbReference type="InterPro" id="IPR015376">
    <property type="entry name" value="Znr_NADH_PPase"/>
</dbReference>
<keyword evidence="6 11" id="KW-0378">Hydrolase</keyword>
<evidence type="ECO:0000259" key="10">
    <source>
        <dbReference type="PROSITE" id="PS51462"/>
    </source>
</evidence>
<protein>
    <recommendedName>
        <fullName evidence="4">NAD(+) diphosphatase</fullName>
        <ecNumber evidence="4">3.6.1.22</ecNumber>
    </recommendedName>
</protein>
<evidence type="ECO:0000256" key="6">
    <source>
        <dbReference type="ARBA" id="ARBA00022801"/>
    </source>
</evidence>
<dbReference type="Pfam" id="PF09297">
    <property type="entry name" value="Zn_ribbon_NUD"/>
    <property type="match status" value="1"/>
</dbReference>
<organism evidence="11 12">
    <name type="scientific">Clostridium muellerianum</name>
    <dbReference type="NCBI Taxonomy" id="2716538"/>
    <lineage>
        <taxon>Bacteria</taxon>
        <taxon>Bacillati</taxon>
        <taxon>Bacillota</taxon>
        <taxon>Clostridia</taxon>
        <taxon>Eubacteriales</taxon>
        <taxon>Clostridiaceae</taxon>
        <taxon>Clostridium</taxon>
    </lineage>
</organism>
<evidence type="ECO:0000313" key="12">
    <source>
        <dbReference type="Proteomes" id="UP000537131"/>
    </source>
</evidence>
<keyword evidence="5" id="KW-0479">Metal-binding</keyword>
<evidence type="ECO:0000256" key="1">
    <source>
        <dbReference type="ARBA" id="ARBA00001946"/>
    </source>
</evidence>
<dbReference type="GO" id="GO:0046872">
    <property type="term" value="F:metal ion binding"/>
    <property type="evidence" value="ECO:0007669"/>
    <property type="project" value="UniProtKB-KW"/>
</dbReference>
<dbReference type="InterPro" id="IPR015375">
    <property type="entry name" value="NADH_PPase-like_N"/>
</dbReference>
<accession>A0A7Y0HNN0</accession>
<gene>
    <name evidence="11" type="primary">nudC</name>
    <name evidence="11" type="ORF">HBE96_03615</name>
</gene>
<evidence type="ECO:0000256" key="5">
    <source>
        <dbReference type="ARBA" id="ARBA00022723"/>
    </source>
</evidence>
<dbReference type="InterPro" id="IPR020084">
    <property type="entry name" value="NUDIX_hydrolase_CS"/>
</dbReference>
<dbReference type="InterPro" id="IPR049734">
    <property type="entry name" value="NudC-like_C"/>
</dbReference>
<dbReference type="GO" id="GO:0019677">
    <property type="term" value="P:NAD+ catabolic process"/>
    <property type="evidence" value="ECO:0007669"/>
    <property type="project" value="TreeGrafter"/>
</dbReference>
<evidence type="ECO:0000256" key="7">
    <source>
        <dbReference type="ARBA" id="ARBA00022842"/>
    </source>
</evidence>
<evidence type="ECO:0000256" key="2">
    <source>
        <dbReference type="ARBA" id="ARBA00001947"/>
    </source>
</evidence>
<feature type="domain" description="Nudix hydrolase" evidence="10">
    <location>
        <begin position="150"/>
        <end position="274"/>
    </location>
</feature>
<evidence type="ECO:0000256" key="3">
    <source>
        <dbReference type="ARBA" id="ARBA00009595"/>
    </source>
</evidence>
<proteinExistence type="inferred from homology"/>
<dbReference type="GO" id="GO:0006742">
    <property type="term" value="P:NADP+ catabolic process"/>
    <property type="evidence" value="ECO:0007669"/>
    <property type="project" value="TreeGrafter"/>
</dbReference>
<comment type="catalytic activity">
    <reaction evidence="9">
        <text>a 5'-end NAD(+)-phospho-ribonucleoside in mRNA + H2O = a 5'-end phospho-adenosine-phospho-ribonucleoside in mRNA + beta-nicotinamide D-ribonucleotide + 2 H(+)</text>
        <dbReference type="Rhea" id="RHEA:60876"/>
        <dbReference type="Rhea" id="RHEA-COMP:15698"/>
        <dbReference type="Rhea" id="RHEA-COMP:15719"/>
        <dbReference type="ChEBI" id="CHEBI:14649"/>
        <dbReference type="ChEBI" id="CHEBI:15377"/>
        <dbReference type="ChEBI" id="CHEBI:15378"/>
        <dbReference type="ChEBI" id="CHEBI:144029"/>
        <dbReference type="ChEBI" id="CHEBI:144051"/>
    </reaction>
    <physiologicalReaction direction="left-to-right" evidence="9">
        <dbReference type="Rhea" id="RHEA:60877"/>
    </physiologicalReaction>
</comment>
<evidence type="ECO:0000256" key="9">
    <source>
        <dbReference type="ARBA" id="ARBA00023679"/>
    </source>
</evidence>